<dbReference type="SUPFAM" id="SSF103473">
    <property type="entry name" value="MFS general substrate transporter"/>
    <property type="match status" value="1"/>
</dbReference>
<dbReference type="Proteomes" id="UP001280581">
    <property type="component" value="Unassembled WGS sequence"/>
</dbReference>
<dbReference type="PANTHER" id="PTHR48022">
    <property type="entry name" value="PLASTIDIC GLUCOSE TRANSPORTER 4"/>
    <property type="match status" value="1"/>
</dbReference>
<keyword evidence="3" id="KW-0813">Transport</keyword>
<accession>A0AAN6RI44</accession>
<organism evidence="9 10">
    <name type="scientific">Pseudopithomyces chartarum</name>
    <dbReference type="NCBI Taxonomy" id="1892770"/>
    <lineage>
        <taxon>Eukaryota</taxon>
        <taxon>Fungi</taxon>
        <taxon>Dikarya</taxon>
        <taxon>Ascomycota</taxon>
        <taxon>Pezizomycotina</taxon>
        <taxon>Dothideomycetes</taxon>
        <taxon>Pleosporomycetidae</taxon>
        <taxon>Pleosporales</taxon>
        <taxon>Massarineae</taxon>
        <taxon>Didymosphaeriaceae</taxon>
        <taxon>Pseudopithomyces</taxon>
    </lineage>
</organism>
<dbReference type="FunFam" id="1.20.1250.20:FF:000134">
    <property type="entry name" value="MFS sugar transporter protein"/>
    <property type="match status" value="1"/>
</dbReference>
<dbReference type="GO" id="GO:0005351">
    <property type="term" value="F:carbohydrate:proton symporter activity"/>
    <property type="evidence" value="ECO:0007669"/>
    <property type="project" value="TreeGrafter"/>
</dbReference>
<name>A0AAN6RI44_9PLEO</name>
<dbReference type="EMBL" id="WVTA01000006">
    <property type="protein sequence ID" value="KAK3208894.1"/>
    <property type="molecule type" value="Genomic_DNA"/>
</dbReference>
<evidence type="ECO:0000256" key="2">
    <source>
        <dbReference type="ARBA" id="ARBA00010992"/>
    </source>
</evidence>
<dbReference type="Pfam" id="PF00083">
    <property type="entry name" value="Sugar_tr"/>
    <property type="match status" value="1"/>
</dbReference>
<feature type="transmembrane region" description="Helical" evidence="7">
    <location>
        <begin position="197"/>
        <end position="218"/>
    </location>
</feature>
<evidence type="ECO:0000313" key="10">
    <source>
        <dbReference type="Proteomes" id="UP001280581"/>
    </source>
</evidence>
<feature type="transmembrane region" description="Helical" evidence="7">
    <location>
        <begin position="34"/>
        <end position="56"/>
    </location>
</feature>
<dbReference type="AlphaFoldDB" id="A0AAN6RI44"/>
<keyword evidence="4 7" id="KW-0812">Transmembrane</keyword>
<feature type="transmembrane region" description="Helical" evidence="7">
    <location>
        <begin position="454"/>
        <end position="473"/>
    </location>
</feature>
<dbReference type="PANTHER" id="PTHR48022:SF29">
    <property type="entry name" value="SUGAR TRANSPORTER, PUTATIVE (AFU_ORTHOLOGUE AFUA_6G14500)-RELATED"/>
    <property type="match status" value="1"/>
</dbReference>
<comment type="subcellular location">
    <subcellularLocation>
        <location evidence="1">Membrane</location>
        <topology evidence="1">Multi-pass membrane protein</topology>
    </subcellularLocation>
</comment>
<comment type="caution">
    <text evidence="9">The sequence shown here is derived from an EMBL/GenBank/DDBJ whole genome shotgun (WGS) entry which is preliminary data.</text>
</comment>
<evidence type="ECO:0000256" key="4">
    <source>
        <dbReference type="ARBA" id="ARBA00022692"/>
    </source>
</evidence>
<dbReference type="InterPro" id="IPR005828">
    <property type="entry name" value="MFS_sugar_transport-like"/>
</dbReference>
<sequence length="527" mass="59492">MPTTTSIREPIDLRLMEIVREDTMKWYQKPNLRFLYFILIPTCIGTEWTLGFDGSMMNNLQAVPSWLKYFDNPSSGRLGLLNAIHSLGMVMAVPFEPRVSHLCGRRWTIAIGSFIMWLGAGLQAGAQNTDMFLASRWLLGFGVLFVICEASALIGELAYAKERATMTSLFSANYFIGSIIASGVTTGTFAMKSTWGWRIPSLLQVLFSAIQVVFLPFCPESPRWLISHGQGDKAYQVLARYHSEGIDGEDYVRREFAQIQSSIKLEKELAKSFMWADVFRDRAMFHRFAVSGLTGVFGQVSGNGLITYYFAKVLRIVGIQNNRTIQQIILSHNCWSLLNSVPLSIIAPRYPPRHMFILGALGMAACFTAWTVASAKYEMHGSPAAAAASIAFIFLYNPFMNVGLNSLAYTYVVELFPYTQRSQGLAFKQLIGRVGNFFNAYVNPIALDAIGWKYYIFYCVWLLIEALIVYFVFPETHDRTLEDLSFFLEGKEINERAQRDMDRILERVEVPGNDREVGRTTAVDLKA</sequence>
<dbReference type="PROSITE" id="PS50850">
    <property type="entry name" value="MFS"/>
    <property type="match status" value="1"/>
</dbReference>
<evidence type="ECO:0000256" key="6">
    <source>
        <dbReference type="ARBA" id="ARBA00023136"/>
    </source>
</evidence>
<evidence type="ECO:0000313" key="9">
    <source>
        <dbReference type="EMBL" id="KAK3208894.1"/>
    </source>
</evidence>
<dbReference type="InterPro" id="IPR020846">
    <property type="entry name" value="MFS_dom"/>
</dbReference>
<gene>
    <name evidence="9" type="ORF">GRF29_69g35310</name>
</gene>
<evidence type="ECO:0000256" key="1">
    <source>
        <dbReference type="ARBA" id="ARBA00004141"/>
    </source>
</evidence>
<protein>
    <recommendedName>
        <fullName evidence="8">Major facilitator superfamily (MFS) profile domain-containing protein</fullName>
    </recommendedName>
</protein>
<feature type="transmembrane region" description="Helical" evidence="7">
    <location>
        <begin position="172"/>
        <end position="191"/>
    </location>
</feature>
<keyword evidence="10" id="KW-1185">Reference proteome</keyword>
<feature type="domain" description="Major facilitator superfamily (MFS) profile" evidence="8">
    <location>
        <begin position="39"/>
        <end position="477"/>
    </location>
</feature>
<dbReference type="Gene3D" id="1.20.1250.20">
    <property type="entry name" value="MFS general substrate transporter like domains"/>
    <property type="match status" value="1"/>
</dbReference>
<evidence type="ECO:0000256" key="5">
    <source>
        <dbReference type="ARBA" id="ARBA00022989"/>
    </source>
</evidence>
<feature type="transmembrane region" description="Helical" evidence="7">
    <location>
        <begin position="138"/>
        <end position="160"/>
    </location>
</feature>
<dbReference type="GO" id="GO:0016020">
    <property type="term" value="C:membrane"/>
    <property type="evidence" value="ECO:0007669"/>
    <property type="project" value="UniProtKB-SubCell"/>
</dbReference>
<dbReference type="InterPro" id="IPR050360">
    <property type="entry name" value="MFS_Sugar_Transporters"/>
</dbReference>
<evidence type="ECO:0000259" key="8">
    <source>
        <dbReference type="PROSITE" id="PS50850"/>
    </source>
</evidence>
<evidence type="ECO:0000256" key="3">
    <source>
        <dbReference type="ARBA" id="ARBA00022448"/>
    </source>
</evidence>
<reference evidence="9 10" key="1">
    <citation type="submission" date="2021-02" db="EMBL/GenBank/DDBJ databases">
        <title>Genome assembly of Pseudopithomyces chartarum.</title>
        <authorList>
            <person name="Jauregui R."/>
            <person name="Singh J."/>
            <person name="Voisey C."/>
        </authorList>
    </citation>
    <scope>NUCLEOTIDE SEQUENCE [LARGE SCALE GENOMIC DNA]</scope>
    <source>
        <strain evidence="9 10">AGR01</strain>
    </source>
</reference>
<keyword evidence="5 7" id="KW-1133">Transmembrane helix</keyword>
<keyword evidence="6 7" id="KW-0472">Membrane</keyword>
<feature type="transmembrane region" description="Helical" evidence="7">
    <location>
        <begin position="385"/>
        <end position="413"/>
    </location>
</feature>
<dbReference type="InterPro" id="IPR036259">
    <property type="entry name" value="MFS_trans_sf"/>
</dbReference>
<evidence type="ECO:0000256" key="7">
    <source>
        <dbReference type="SAM" id="Phobius"/>
    </source>
</evidence>
<proteinExistence type="inferred from homology"/>
<feature type="transmembrane region" description="Helical" evidence="7">
    <location>
        <begin position="76"/>
        <end position="95"/>
    </location>
</feature>
<feature type="transmembrane region" description="Helical" evidence="7">
    <location>
        <begin position="107"/>
        <end position="126"/>
    </location>
</feature>
<comment type="similarity">
    <text evidence="2">Belongs to the major facilitator superfamily. Sugar transporter (TC 2.A.1.1) family.</text>
</comment>
<feature type="transmembrane region" description="Helical" evidence="7">
    <location>
        <begin position="355"/>
        <end position="373"/>
    </location>
</feature>